<evidence type="ECO:0000313" key="4">
    <source>
        <dbReference type="Proteomes" id="UP000243784"/>
    </source>
</evidence>
<protein>
    <recommendedName>
        <fullName evidence="5">C4-dicarboxylate ABC transporter substrate-binding protein</fullName>
    </recommendedName>
</protein>
<dbReference type="RefSeq" id="WP_070955106.1">
    <property type="nucleotide sequence ID" value="NZ_CP015208.1"/>
</dbReference>
<dbReference type="PANTHER" id="PTHR42928">
    <property type="entry name" value="TRICARBOXYLATE-BINDING PROTEIN"/>
    <property type="match status" value="1"/>
</dbReference>
<dbReference type="EMBL" id="CP015208">
    <property type="protein sequence ID" value="AOY56608.1"/>
    <property type="molecule type" value="Genomic_DNA"/>
</dbReference>
<sequence>MKKFAIAATALALAASTLTAVPANAAAVPASKAVVLSECSTLNQVAKGKGADGSDLKCLTAKVGSMKGKKIWQYPTLPVLSRLEMIIPNNLTSGFGGFGKAVVDALKAEGLAKTEPVLTAKPGPGNTTGLLYMIKDMAGKAGKIAVTGFAQVGGAYTAKVAYRVSDANPISRMMAEYSAIAVKADSKYKTLADLVADLKKDAKAMAIVGGTVGGVDYYLSANFFDALGLPLSSMNYTANNGGQASSLLSDAKYAFGISGYADFAPYVASGDLRLLAVSAPSRLPGVATKTMKEQGVNVVVENWRGLILPPNTSAAGKATVIRALDIVTKSKSFKDYLASQKAVGRFLPGNQFVSWLKTEENKIRKLYSDLGL</sequence>
<proteinExistence type="inferred from homology"/>
<evidence type="ECO:0008006" key="5">
    <source>
        <dbReference type="Google" id="ProtNLM"/>
    </source>
</evidence>
<dbReference type="Gene3D" id="3.40.190.150">
    <property type="entry name" value="Bordetella uptake gene, domain 1"/>
    <property type="match status" value="1"/>
</dbReference>
<feature type="chain" id="PRO_5009111803" description="C4-dicarboxylate ABC transporter substrate-binding protein" evidence="2">
    <location>
        <begin position="26"/>
        <end position="372"/>
    </location>
</feature>
<dbReference type="InterPro" id="IPR005064">
    <property type="entry name" value="BUG"/>
</dbReference>
<organism evidence="3 4">
    <name type="scientific">Candidatus Rhodoluna planktonica</name>
    <dbReference type="NCBI Taxonomy" id="535712"/>
    <lineage>
        <taxon>Bacteria</taxon>
        <taxon>Bacillati</taxon>
        <taxon>Actinomycetota</taxon>
        <taxon>Actinomycetes</taxon>
        <taxon>Micrococcales</taxon>
        <taxon>Microbacteriaceae</taxon>
        <taxon>Luna cluster</taxon>
        <taxon>Luna-1 subcluster</taxon>
        <taxon>Rhodoluna</taxon>
    </lineage>
</organism>
<comment type="similarity">
    <text evidence="1">Belongs to the UPF0065 (bug) family.</text>
</comment>
<dbReference type="KEGG" id="rpla:A4Z71_06635"/>
<feature type="signal peptide" evidence="2">
    <location>
        <begin position="1"/>
        <end position="25"/>
    </location>
</feature>
<dbReference type="OrthoDB" id="9780943at2"/>
<dbReference type="SUPFAM" id="SSF53850">
    <property type="entry name" value="Periplasmic binding protein-like II"/>
    <property type="match status" value="1"/>
</dbReference>
<keyword evidence="2" id="KW-0732">Signal</keyword>
<dbReference type="AlphaFoldDB" id="A0A1D9E0L5"/>
<evidence type="ECO:0000313" key="3">
    <source>
        <dbReference type="EMBL" id="AOY56608.1"/>
    </source>
</evidence>
<name>A0A1D9E0L5_9MICO</name>
<gene>
    <name evidence="3" type="ORF">A4Z71_06635</name>
</gene>
<dbReference type="Pfam" id="PF03401">
    <property type="entry name" value="TctC"/>
    <property type="match status" value="1"/>
</dbReference>
<dbReference type="Gene3D" id="3.40.190.10">
    <property type="entry name" value="Periplasmic binding protein-like II"/>
    <property type="match status" value="1"/>
</dbReference>
<accession>A0A1D9E0L5</accession>
<evidence type="ECO:0000256" key="1">
    <source>
        <dbReference type="ARBA" id="ARBA00006987"/>
    </source>
</evidence>
<dbReference type="PANTHER" id="PTHR42928:SF3">
    <property type="entry name" value="UPF0065 PROTEIN YFLP"/>
    <property type="match status" value="1"/>
</dbReference>
<dbReference type="Proteomes" id="UP000243784">
    <property type="component" value="Chromosome"/>
</dbReference>
<dbReference type="InterPro" id="IPR042100">
    <property type="entry name" value="Bug_dom1"/>
</dbReference>
<evidence type="ECO:0000256" key="2">
    <source>
        <dbReference type="SAM" id="SignalP"/>
    </source>
</evidence>
<dbReference type="STRING" id="535712.A4Z71_06635"/>
<keyword evidence="4" id="KW-1185">Reference proteome</keyword>
<reference evidence="3 4" key="1">
    <citation type="journal article" date="2016" name="Biochim. Biophys. Acta">
        <title>Photochemical characterization of actinorhodopsin and its functional existence in the natural host.</title>
        <authorList>
            <person name="Nakamura S."/>
            <person name="Kikukawa T."/>
            <person name="Tamogami J."/>
            <person name="Kamiya M."/>
            <person name="Aizawa T."/>
            <person name="Hahn M.W."/>
            <person name="Ihara K."/>
            <person name="Kamo N."/>
            <person name="Demura M."/>
        </authorList>
    </citation>
    <scope>NUCLEOTIDE SEQUENCE [LARGE SCALE GENOMIC DNA]</scope>
    <source>
        <strain evidence="3 4">MWH-Dar1</strain>
    </source>
</reference>